<evidence type="ECO:0000256" key="1">
    <source>
        <dbReference type="SAM" id="MobiDB-lite"/>
    </source>
</evidence>
<feature type="compositionally biased region" description="Acidic residues" evidence="1">
    <location>
        <begin position="214"/>
        <end position="223"/>
    </location>
</feature>
<protein>
    <recommendedName>
        <fullName evidence="2">DUF7115 domain-containing protein</fullName>
    </recommendedName>
</protein>
<keyword evidence="4" id="KW-1185">Reference proteome</keyword>
<dbReference type="Proteomes" id="UP000199062">
    <property type="component" value="Unassembled WGS sequence"/>
</dbReference>
<evidence type="ECO:0000259" key="2">
    <source>
        <dbReference type="Pfam" id="PF23428"/>
    </source>
</evidence>
<dbReference type="Pfam" id="PF23428">
    <property type="entry name" value="DUF7115"/>
    <property type="match status" value="1"/>
</dbReference>
<dbReference type="InterPro" id="IPR055539">
    <property type="entry name" value="DUF7115"/>
</dbReference>
<evidence type="ECO:0000313" key="4">
    <source>
        <dbReference type="Proteomes" id="UP000199062"/>
    </source>
</evidence>
<dbReference type="RefSeq" id="WP_089814706.1">
    <property type="nucleotide sequence ID" value="NZ_FOZK01000001.1"/>
</dbReference>
<sequence length="348" mass="37758">MDVPDLVRQSLGDEEIQAGVSLGDDDAICFTPTRSLVYRSEGLLSDEGVSEYAHDFERLAVSEGRRKTKYTMTYVDREEKFTVPGNRTDPVLERLVESNLRIEGVLDDDESVTGVFRFSELTLVVAQQRVLKHVGSYTWDGDFEVYDYDDVTGLHFEDGSVATAVVIEAGGRPERIKAPNEQAGVVRRTLQEALFDYHEVDSLDALNRKIAVETEDPNADESDDHSSGLGLDSGIDPLVSDSDDDEAAESEPEPAAGQSGGGTASTSARERDSSAGQSTQTAASTVDLESAADAASTAAESTAASSDDLDAVTDQLEELTAAVEQQNELLEQQQRTVKQLIEELRRGR</sequence>
<accession>A0A1I6KNF7</accession>
<gene>
    <name evidence="3" type="ORF">SAMN05216559_1148</name>
</gene>
<dbReference type="AlphaFoldDB" id="A0A1I6KNF7"/>
<feature type="domain" description="DUF7115" evidence="2">
    <location>
        <begin position="1"/>
        <end position="107"/>
    </location>
</feature>
<organism evidence="3 4">
    <name type="scientific">Halomicrobium zhouii</name>
    <dbReference type="NCBI Taxonomy" id="767519"/>
    <lineage>
        <taxon>Archaea</taxon>
        <taxon>Methanobacteriati</taxon>
        <taxon>Methanobacteriota</taxon>
        <taxon>Stenosarchaea group</taxon>
        <taxon>Halobacteria</taxon>
        <taxon>Halobacteriales</taxon>
        <taxon>Haloarculaceae</taxon>
        <taxon>Halomicrobium</taxon>
    </lineage>
</organism>
<name>A0A1I6KNF7_9EURY</name>
<dbReference type="EMBL" id="FOZK01000001">
    <property type="protein sequence ID" value="SFR92779.1"/>
    <property type="molecule type" value="Genomic_DNA"/>
</dbReference>
<reference evidence="3 4" key="1">
    <citation type="submission" date="2016-10" db="EMBL/GenBank/DDBJ databases">
        <authorList>
            <person name="de Groot N.N."/>
        </authorList>
    </citation>
    <scope>NUCLEOTIDE SEQUENCE [LARGE SCALE GENOMIC DNA]</scope>
    <source>
        <strain evidence="3 4">CGMCC 1.10457</strain>
    </source>
</reference>
<evidence type="ECO:0000313" key="3">
    <source>
        <dbReference type="EMBL" id="SFR92779.1"/>
    </source>
</evidence>
<proteinExistence type="predicted"/>
<feature type="compositionally biased region" description="Low complexity" evidence="1">
    <location>
        <begin position="274"/>
        <end position="306"/>
    </location>
</feature>
<feature type="compositionally biased region" description="Acidic residues" evidence="1">
    <location>
        <begin position="241"/>
        <end position="252"/>
    </location>
</feature>
<feature type="region of interest" description="Disordered" evidence="1">
    <location>
        <begin position="214"/>
        <end position="312"/>
    </location>
</feature>
<dbReference type="OrthoDB" id="307384at2157"/>
<feature type="compositionally biased region" description="Low complexity" evidence="1">
    <location>
        <begin position="227"/>
        <end position="240"/>
    </location>
</feature>